<protein>
    <submittedName>
        <fullName evidence="1">Uncharacterized protein</fullName>
    </submittedName>
</protein>
<evidence type="ECO:0000313" key="2">
    <source>
        <dbReference type="Proteomes" id="UP000011841"/>
    </source>
</evidence>
<dbReference type="PATRIC" id="fig|1245469.3.peg.1637"/>
<dbReference type="AlphaFoldDB" id="M4Z2V5"/>
<dbReference type="Proteomes" id="UP000011841">
    <property type="component" value="Chromosome"/>
</dbReference>
<dbReference type="GeneID" id="301815533"/>
<dbReference type="KEGG" id="aol:S58_15950"/>
<evidence type="ECO:0000313" key="1">
    <source>
        <dbReference type="EMBL" id="BAM87603.1"/>
    </source>
</evidence>
<accession>M4Z2V5</accession>
<reference evidence="1 2" key="1">
    <citation type="journal article" date="2013" name="Appl. Environ. Microbiol.">
        <title>Genome analysis suggests that the soil oligotrophic bacterium Agromonas oligotrophica (Bradyrhizobium oligotrophicum) is a nitrogen-fixing symbiont of Aeschynomene indica.</title>
        <authorList>
            <person name="Okubo T."/>
            <person name="Fukushima S."/>
            <person name="Itakura M."/>
            <person name="Oshima K."/>
            <person name="Longtonglang A."/>
            <person name="Teaumroong N."/>
            <person name="Mitsui H."/>
            <person name="Hattori M."/>
            <person name="Hattori R."/>
            <person name="Hattori T."/>
            <person name="Minamisawa K."/>
        </authorList>
    </citation>
    <scope>NUCLEOTIDE SEQUENCE [LARGE SCALE GENOMIC DNA]</scope>
    <source>
        <strain evidence="1 2">S58</strain>
    </source>
</reference>
<proteinExistence type="predicted"/>
<keyword evidence="2" id="KW-1185">Reference proteome</keyword>
<dbReference type="RefSeq" id="WP_015664732.1">
    <property type="nucleotide sequence ID" value="NC_020453.1"/>
</dbReference>
<dbReference type="HOGENOM" id="CLU_2300377_0_0_5"/>
<name>M4Z2V5_9BRAD</name>
<dbReference type="EMBL" id="AP012603">
    <property type="protein sequence ID" value="BAM87603.1"/>
    <property type="molecule type" value="Genomic_DNA"/>
</dbReference>
<dbReference type="OrthoDB" id="8235244at2"/>
<sequence>MLLAVVLAWVCNVSGISCETPNVEIIQKAYEQEAPSSGVRHDRGLKIVEATCDSGNESGRFLCQVSFVSEDDPDKRLYFDIVAAALTDKGWVLTSGLCKR</sequence>
<organism evidence="1 2">
    <name type="scientific">Bradyrhizobium oligotrophicum S58</name>
    <dbReference type="NCBI Taxonomy" id="1245469"/>
    <lineage>
        <taxon>Bacteria</taxon>
        <taxon>Pseudomonadati</taxon>
        <taxon>Pseudomonadota</taxon>
        <taxon>Alphaproteobacteria</taxon>
        <taxon>Hyphomicrobiales</taxon>
        <taxon>Nitrobacteraceae</taxon>
        <taxon>Bradyrhizobium</taxon>
    </lineage>
</organism>
<gene>
    <name evidence="1" type="ORF">S58_15950</name>
</gene>
<dbReference type="eggNOG" id="ENOG5034C1Y">
    <property type="taxonomic scope" value="Bacteria"/>
</dbReference>